<dbReference type="EMBL" id="VUMH01000006">
    <property type="protein sequence ID" value="MSS27830.1"/>
    <property type="molecule type" value="Genomic_DNA"/>
</dbReference>
<feature type="signal peptide" evidence="1">
    <location>
        <begin position="1"/>
        <end position="25"/>
    </location>
</feature>
<dbReference type="Pfam" id="PF00805">
    <property type="entry name" value="Pentapeptide"/>
    <property type="match status" value="1"/>
</dbReference>
<keyword evidence="1" id="KW-0732">Signal</keyword>
<accession>A0A6L5XKV4</accession>
<feature type="chain" id="PRO_5026870355" evidence="1">
    <location>
        <begin position="26"/>
        <end position="413"/>
    </location>
</feature>
<dbReference type="Proteomes" id="UP000477488">
    <property type="component" value="Unassembled WGS sequence"/>
</dbReference>
<dbReference type="SUPFAM" id="SSF141571">
    <property type="entry name" value="Pentapeptide repeat-like"/>
    <property type="match status" value="1"/>
</dbReference>
<comment type="caution">
    <text evidence="2">The sequence shown here is derived from an EMBL/GenBank/DDBJ whole genome shotgun (WGS) entry which is preliminary data.</text>
</comment>
<organism evidence="2 3">
    <name type="scientific">Desulfovibrio porci</name>
    <dbReference type="NCBI Taxonomy" id="2605782"/>
    <lineage>
        <taxon>Bacteria</taxon>
        <taxon>Pseudomonadati</taxon>
        <taxon>Thermodesulfobacteriota</taxon>
        <taxon>Desulfovibrionia</taxon>
        <taxon>Desulfovibrionales</taxon>
        <taxon>Desulfovibrionaceae</taxon>
        <taxon>Desulfovibrio</taxon>
    </lineage>
</organism>
<evidence type="ECO:0000256" key="1">
    <source>
        <dbReference type="SAM" id="SignalP"/>
    </source>
</evidence>
<dbReference type="AlphaFoldDB" id="A0A6L5XKV4"/>
<evidence type="ECO:0000313" key="3">
    <source>
        <dbReference type="Proteomes" id="UP000477488"/>
    </source>
</evidence>
<proteinExistence type="predicted"/>
<name>A0A6L5XKV4_9BACT</name>
<reference evidence="2 3" key="1">
    <citation type="submission" date="2019-09" db="EMBL/GenBank/DDBJ databases">
        <title>In-depth cultivation of the pig gut microbiome towards novel bacterial diversity and tailored functional studies.</title>
        <authorList>
            <person name="Wylensek D."/>
            <person name="Hitch T.C.A."/>
            <person name="Clavel T."/>
        </authorList>
    </citation>
    <scope>NUCLEOTIDE SEQUENCE [LARGE SCALE GENOMIC DNA]</scope>
    <source>
        <strain evidence="2 3">PG-178-WT-4</strain>
    </source>
</reference>
<protein>
    <submittedName>
        <fullName evidence="2">Pentapeptide repeat-containing protein</fullName>
    </submittedName>
</protein>
<evidence type="ECO:0000313" key="2">
    <source>
        <dbReference type="EMBL" id="MSS27830.1"/>
    </source>
</evidence>
<sequence length="413" mass="45577">MVRMGCRIGLIIAVLFIFFSKPAGAAVNSSSTVQQFSGRSFVGVRLSSLHLENTTIRNMVLEDVIADGAYFHNIVFDNCRFSRVDLRRSFFEDVVFRNCILESGKAADGTLRLTNFEGSSVNNVLFEQSRLYKVRLAELRGSGGSVSFKKITDLVPEEGCELLLSGLELRVSVEDSLISGGKIKVQMGEKNKSFLLARNSIFSGFSGYCDAIFMQDCTIADSHLGAAEIVVRDSSLSGTEVLCTDTGYLAYNHYPADSRGSCNAVRALGRGKLYILHRDPAPAHLSMGGGNLEARNITLAAPMLGSKTGEVTRRLDLRNVIFKGGSWRYLRLLSGQWENVVIEPPVIVDESRLENVAAYNLQFPLGEPWSGIEESEASLYFGLMRRPVPFSWEEVHVPAPEDWGIVWRKTGGH</sequence>
<dbReference type="Gene3D" id="2.160.20.80">
    <property type="entry name" value="E3 ubiquitin-protein ligase SopA"/>
    <property type="match status" value="1"/>
</dbReference>
<dbReference type="InterPro" id="IPR001646">
    <property type="entry name" value="5peptide_repeat"/>
</dbReference>
<gene>
    <name evidence="2" type="ORF">FYJ44_07155</name>
</gene>
<keyword evidence="3" id="KW-1185">Reference proteome</keyword>